<proteinExistence type="predicted"/>
<sequence>MILLIIGLILWTGAHWFKRLKPDARAALGMPGKGMIALAILASVVLMIIGYRMAAFIPVWHPPMFLKHLNNLAMVLALWVYGSSAAKGAKAWPAYKLRHPQLTAVKIWAAAHLLVNGDLASVILFGGLLAWAVGSVILINRADPDWTPPAPAGRPTYIRLAVITLVMFIVIAAIHLWLGVSPFSS</sequence>
<feature type="transmembrane region" description="Helical" evidence="5">
    <location>
        <begin position="119"/>
        <end position="139"/>
    </location>
</feature>
<feature type="transmembrane region" description="Helical" evidence="5">
    <location>
        <begin position="160"/>
        <end position="180"/>
    </location>
</feature>
<keyword evidence="3 5" id="KW-1133">Transmembrane helix</keyword>
<dbReference type="RefSeq" id="WP_203241792.1">
    <property type="nucleotide sequence ID" value="NZ_JAFBRH010000001.1"/>
</dbReference>
<evidence type="ECO:0000259" key="6">
    <source>
        <dbReference type="Pfam" id="PF07298"/>
    </source>
</evidence>
<feature type="domain" description="NnrU" evidence="6">
    <location>
        <begin position="3"/>
        <end position="182"/>
    </location>
</feature>
<evidence type="ECO:0000313" key="8">
    <source>
        <dbReference type="Proteomes" id="UP000732193"/>
    </source>
</evidence>
<dbReference type="GO" id="GO:0016020">
    <property type="term" value="C:membrane"/>
    <property type="evidence" value="ECO:0007669"/>
    <property type="project" value="UniProtKB-SubCell"/>
</dbReference>
<evidence type="ECO:0000256" key="2">
    <source>
        <dbReference type="ARBA" id="ARBA00022692"/>
    </source>
</evidence>
<evidence type="ECO:0000256" key="3">
    <source>
        <dbReference type="ARBA" id="ARBA00022989"/>
    </source>
</evidence>
<evidence type="ECO:0000256" key="5">
    <source>
        <dbReference type="SAM" id="Phobius"/>
    </source>
</evidence>
<evidence type="ECO:0000256" key="4">
    <source>
        <dbReference type="ARBA" id="ARBA00023136"/>
    </source>
</evidence>
<dbReference type="Proteomes" id="UP000732193">
    <property type="component" value="Unassembled WGS sequence"/>
</dbReference>
<name>A0AAE3B6F2_9RHOB</name>
<comment type="subcellular location">
    <subcellularLocation>
        <location evidence="1">Membrane</location>
        <topology evidence="1">Multi-pass membrane protein</topology>
    </subcellularLocation>
</comment>
<comment type="caution">
    <text evidence="7">The sequence shown here is derived from an EMBL/GenBank/DDBJ whole genome shotgun (WGS) entry which is preliminary data.</text>
</comment>
<reference evidence="7 8" key="1">
    <citation type="submission" date="2021-01" db="EMBL/GenBank/DDBJ databases">
        <title>Diatom-associated Roseobacters Show Island Model of Population Structure.</title>
        <authorList>
            <person name="Qu L."/>
            <person name="Feng X."/>
            <person name="Chen Y."/>
            <person name="Li L."/>
            <person name="Wang X."/>
            <person name="Hu Z."/>
            <person name="Wang H."/>
            <person name="Luo H."/>
        </authorList>
    </citation>
    <scope>NUCLEOTIDE SEQUENCE [LARGE SCALE GENOMIC DNA]</scope>
    <source>
        <strain evidence="7 8">TR60-84</strain>
    </source>
</reference>
<evidence type="ECO:0000313" key="7">
    <source>
        <dbReference type="EMBL" id="MBM1713475.1"/>
    </source>
</evidence>
<protein>
    <submittedName>
        <fullName evidence="7">NnrU family protein</fullName>
    </submittedName>
</protein>
<dbReference type="AlphaFoldDB" id="A0AAE3B6F2"/>
<accession>A0AAE3B6F2</accession>
<feature type="transmembrane region" description="Helical" evidence="5">
    <location>
        <begin position="69"/>
        <end position="86"/>
    </location>
</feature>
<dbReference type="InterPro" id="IPR009915">
    <property type="entry name" value="NnrU_dom"/>
</dbReference>
<gene>
    <name evidence="7" type="ORF">JQV55_07880</name>
</gene>
<feature type="transmembrane region" description="Helical" evidence="5">
    <location>
        <begin position="35"/>
        <end position="57"/>
    </location>
</feature>
<keyword evidence="8" id="KW-1185">Reference proteome</keyword>
<organism evidence="7 8">
    <name type="scientific">Sulfitobacter geojensis</name>
    <dbReference type="NCBI Taxonomy" id="1342299"/>
    <lineage>
        <taxon>Bacteria</taxon>
        <taxon>Pseudomonadati</taxon>
        <taxon>Pseudomonadota</taxon>
        <taxon>Alphaproteobacteria</taxon>
        <taxon>Rhodobacterales</taxon>
        <taxon>Roseobacteraceae</taxon>
        <taxon>Sulfitobacter</taxon>
    </lineage>
</organism>
<evidence type="ECO:0000256" key="1">
    <source>
        <dbReference type="ARBA" id="ARBA00004141"/>
    </source>
</evidence>
<dbReference type="EMBL" id="JAFBRM010000001">
    <property type="protein sequence ID" value="MBM1713475.1"/>
    <property type="molecule type" value="Genomic_DNA"/>
</dbReference>
<keyword evidence="2 5" id="KW-0812">Transmembrane</keyword>
<dbReference type="Pfam" id="PF07298">
    <property type="entry name" value="NnrU"/>
    <property type="match status" value="1"/>
</dbReference>
<keyword evidence="4 5" id="KW-0472">Membrane</keyword>